<dbReference type="InterPro" id="IPR036388">
    <property type="entry name" value="WH-like_DNA-bd_sf"/>
</dbReference>
<dbReference type="SUPFAM" id="SSF46785">
    <property type="entry name" value="Winged helix' DNA-binding domain"/>
    <property type="match status" value="1"/>
</dbReference>
<evidence type="ECO:0000313" key="12">
    <source>
        <dbReference type="Proteomes" id="UP001187192"/>
    </source>
</evidence>
<keyword evidence="6" id="KW-0804">Transcription</keyword>
<feature type="domain" description="HSF-type DNA-binding" evidence="10">
    <location>
        <begin position="95"/>
        <end position="119"/>
    </location>
</feature>
<evidence type="ECO:0000256" key="5">
    <source>
        <dbReference type="ARBA" id="ARBA00023125"/>
    </source>
</evidence>
<dbReference type="PROSITE" id="PS00434">
    <property type="entry name" value="HSF_DOMAIN"/>
    <property type="match status" value="1"/>
</dbReference>
<keyword evidence="12" id="KW-1185">Reference proteome</keyword>
<feature type="compositionally biased region" description="Low complexity" evidence="9">
    <location>
        <begin position="15"/>
        <end position="25"/>
    </location>
</feature>
<sequence length="383" mass="43008">MNYPYPVKEEYPGASSSSSSSSSSSAMGRGGDGVQPPMIPTPQPMEGLHDVGPPPFLTKTYEMVDDPTTNQIVSWSRDGGSFVVWDPHSFSVHLLPRYFKHNNFSSFVRQLNTYGFRKIDADRWEFSNDGFIRNQRHLLRNIRRRRAPSQPVLPSSSSSSSSSDHHQQQQAATLGPCVEIGRFGLDAEIDRLRRDKQVLMMELIKLRHEQQNTKGYLQAMEQRLQGTETKQQQMMAFLARAMQNPAFLQQLFQQKERRKALEEAMTKKRRRPIDQGASSISSTAAEGPANYSIKMEPVDGVGAGDYGFEVSELEALALEMQGFGKARREEGDLEEIEPSPESGGDKELDDGFWEELFSEGVQDADEDVNVLADRFGYLGSSPK</sequence>
<evidence type="ECO:0000256" key="2">
    <source>
        <dbReference type="ARBA" id="ARBA00022553"/>
    </source>
</evidence>
<keyword evidence="4" id="KW-0346">Stress response</keyword>
<dbReference type="PANTHER" id="PTHR10015">
    <property type="entry name" value="HEAT SHOCK TRANSCRIPTION FACTOR"/>
    <property type="match status" value="1"/>
</dbReference>
<evidence type="ECO:0000256" key="3">
    <source>
        <dbReference type="ARBA" id="ARBA00023015"/>
    </source>
</evidence>
<dbReference type="InterPro" id="IPR036390">
    <property type="entry name" value="WH_DNA-bd_sf"/>
</dbReference>
<dbReference type="SMART" id="SM00415">
    <property type="entry name" value="HSF"/>
    <property type="match status" value="1"/>
</dbReference>
<dbReference type="PANTHER" id="PTHR10015:SF322">
    <property type="entry name" value="HEAT STRESS TRANSCRIPTION FACTOR A-7A"/>
    <property type="match status" value="1"/>
</dbReference>
<evidence type="ECO:0000256" key="8">
    <source>
        <dbReference type="ARBA" id="ARBA00061350"/>
    </source>
</evidence>
<dbReference type="Gene3D" id="1.10.10.10">
    <property type="entry name" value="Winged helix-like DNA-binding domain superfamily/Winged helix DNA-binding domain"/>
    <property type="match status" value="1"/>
</dbReference>
<evidence type="ECO:0000256" key="6">
    <source>
        <dbReference type="ARBA" id="ARBA00023163"/>
    </source>
</evidence>
<evidence type="ECO:0000256" key="1">
    <source>
        <dbReference type="ARBA" id="ARBA00004123"/>
    </source>
</evidence>
<keyword evidence="7" id="KW-0539">Nucleus</keyword>
<feature type="region of interest" description="Disordered" evidence="9">
    <location>
        <begin position="264"/>
        <end position="284"/>
    </location>
</feature>
<evidence type="ECO:0000256" key="7">
    <source>
        <dbReference type="ARBA" id="ARBA00023242"/>
    </source>
</evidence>
<keyword evidence="2" id="KW-0597">Phosphoprotein</keyword>
<proteinExistence type="inferred from homology"/>
<keyword evidence="3" id="KW-0805">Transcription regulation</keyword>
<dbReference type="Pfam" id="PF00447">
    <property type="entry name" value="HSF_DNA-bind"/>
    <property type="match status" value="1"/>
</dbReference>
<dbReference type="GO" id="GO:0000978">
    <property type="term" value="F:RNA polymerase II cis-regulatory region sequence-specific DNA binding"/>
    <property type="evidence" value="ECO:0007669"/>
    <property type="project" value="TreeGrafter"/>
</dbReference>
<keyword evidence="5" id="KW-0238">DNA-binding</keyword>
<dbReference type="PRINTS" id="PR00056">
    <property type="entry name" value="HSFDOMAIN"/>
</dbReference>
<organism evidence="11 12">
    <name type="scientific">Ficus carica</name>
    <name type="common">Common fig</name>
    <dbReference type="NCBI Taxonomy" id="3494"/>
    <lineage>
        <taxon>Eukaryota</taxon>
        <taxon>Viridiplantae</taxon>
        <taxon>Streptophyta</taxon>
        <taxon>Embryophyta</taxon>
        <taxon>Tracheophyta</taxon>
        <taxon>Spermatophyta</taxon>
        <taxon>Magnoliopsida</taxon>
        <taxon>eudicotyledons</taxon>
        <taxon>Gunneridae</taxon>
        <taxon>Pentapetalae</taxon>
        <taxon>rosids</taxon>
        <taxon>fabids</taxon>
        <taxon>Rosales</taxon>
        <taxon>Moraceae</taxon>
        <taxon>Ficeae</taxon>
        <taxon>Ficus</taxon>
    </lineage>
</organism>
<dbReference type="Gramene" id="FCD_00000643-RA">
    <property type="protein sequence ID" value="FCD_00000643-RA:cds"/>
    <property type="gene ID" value="FCD_00000643"/>
</dbReference>
<feature type="region of interest" description="Disordered" evidence="9">
    <location>
        <begin position="143"/>
        <end position="173"/>
    </location>
</feature>
<dbReference type="EMBL" id="BTGU01000029">
    <property type="protein sequence ID" value="GMN48861.1"/>
    <property type="molecule type" value="Genomic_DNA"/>
</dbReference>
<dbReference type="GO" id="GO:0006357">
    <property type="term" value="P:regulation of transcription by RNA polymerase II"/>
    <property type="evidence" value="ECO:0007669"/>
    <property type="project" value="TreeGrafter"/>
</dbReference>
<dbReference type="Proteomes" id="UP001187192">
    <property type="component" value="Unassembled WGS sequence"/>
</dbReference>
<feature type="region of interest" description="Disordered" evidence="9">
    <location>
        <begin position="1"/>
        <end position="52"/>
    </location>
</feature>
<name>A0AA88AV49_FICCA</name>
<dbReference type="GO" id="GO:0005634">
    <property type="term" value="C:nucleus"/>
    <property type="evidence" value="ECO:0007669"/>
    <property type="project" value="UniProtKB-SubCell"/>
</dbReference>
<reference evidence="11" key="1">
    <citation type="submission" date="2023-07" db="EMBL/GenBank/DDBJ databases">
        <title>draft genome sequence of fig (Ficus carica).</title>
        <authorList>
            <person name="Takahashi T."/>
            <person name="Nishimura K."/>
        </authorList>
    </citation>
    <scope>NUCLEOTIDE SEQUENCE</scope>
</reference>
<comment type="caution">
    <text evidence="11">The sequence shown here is derived from an EMBL/GenBank/DDBJ whole genome shotgun (WGS) entry which is preliminary data.</text>
</comment>
<evidence type="ECO:0000256" key="4">
    <source>
        <dbReference type="ARBA" id="ARBA00023016"/>
    </source>
</evidence>
<comment type="subcellular location">
    <subcellularLocation>
        <location evidence="1">Nucleus</location>
    </subcellularLocation>
</comment>
<dbReference type="FunFam" id="1.10.10.10:FF:000057">
    <property type="entry name" value="Heat shock transcription factor 1"/>
    <property type="match status" value="1"/>
</dbReference>
<protein>
    <recommendedName>
        <fullName evidence="10">HSF-type DNA-binding domain-containing protein</fullName>
    </recommendedName>
</protein>
<feature type="region of interest" description="Disordered" evidence="9">
    <location>
        <begin position="324"/>
        <end position="351"/>
    </location>
</feature>
<comment type="similarity">
    <text evidence="8">Belongs to the HSF family. Class A subfamily.</text>
</comment>
<evidence type="ECO:0000259" key="10">
    <source>
        <dbReference type="PROSITE" id="PS00434"/>
    </source>
</evidence>
<dbReference type="InterPro" id="IPR000232">
    <property type="entry name" value="HSF_DNA-bd"/>
</dbReference>
<accession>A0AA88AV49</accession>
<evidence type="ECO:0000313" key="11">
    <source>
        <dbReference type="EMBL" id="GMN48861.1"/>
    </source>
</evidence>
<dbReference type="AlphaFoldDB" id="A0AA88AV49"/>
<evidence type="ECO:0000256" key="9">
    <source>
        <dbReference type="SAM" id="MobiDB-lite"/>
    </source>
</evidence>
<dbReference type="GO" id="GO:0034605">
    <property type="term" value="P:cellular response to heat"/>
    <property type="evidence" value="ECO:0007669"/>
    <property type="project" value="TreeGrafter"/>
</dbReference>
<dbReference type="GO" id="GO:0003700">
    <property type="term" value="F:DNA-binding transcription factor activity"/>
    <property type="evidence" value="ECO:0007669"/>
    <property type="project" value="InterPro"/>
</dbReference>
<gene>
    <name evidence="11" type="ORF">TIFTF001_018024</name>
</gene>